<feature type="domain" description="DUF4982" evidence="9">
    <location>
        <begin position="704"/>
        <end position="786"/>
    </location>
</feature>
<dbReference type="InterPro" id="IPR008979">
    <property type="entry name" value="Galactose-bd-like_sf"/>
</dbReference>
<keyword evidence="2 11" id="KW-0378">Hydrolase</keyword>
<evidence type="ECO:0000256" key="2">
    <source>
        <dbReference type="ARBA" id="ARBA00022801"/>
    </source>
</evidence>
<gene>
    <name evidence="11" type="ORF">MALL_0716</name>
</gene>
<dbReference type="eggNOG" id="COG3250">
    <property type="taxonomic scope" value="Bacteria"/>
</dbReference>
<name>D4XW61_9BACT</name>
<accession>D4XW61</accession>
<dbReference type="InterPro" id="IPR017853">
    <property type="entry name" value="GH"/>
</dbReference>
<dbReference type="GO" id="GO:0005975">
    <property type="term" value="P:carbohydrate metabolic process"/>
    <property type="evidence" value="ECO:0007669"/>
    <property type="project" value="InterPro"/>
</dbReference>
<reference evidence="11 12" key="1">
    <citation type="submission" date="2010-03" db="EMBL/GenBank/DDBJ databases">
        <authorList>
            <person name="Glass J.I."/>
            <person name="Benders G.A."/>
            <person name="Durkin A.S."/>
            <person name="Farmerie W.G."/>
            <person name="Hlavinka K."/>
            <person name="Hostetler J."/>
            <person name="Jackson J."/>
            <person name="May M.A."/>
            <person name="Miller R.H."/>
            <person name="Paralanov V."/>
            <person name="Radune D."/>
            <person name="Szczypinski B."/>
            <person name="Brown D.R."/>
        </authorList>
    </citation>
    <scope>NUCLEOTIDE SEQUENCE [LARGE SCALE GENOMIC DNA]</scope>
    <source>
        <strain evidence="11 12">A21JP2</strain>
    </source>
</reference>
<dbReference type="InterPro" id="IPR013783">
    <property type="entry name" value="Ig-like_fold"/>
</dbReference>
<dbReference type="Pfam" id="PF07532">
    <property type="entry name" value="Big_4"/>
    <property type="match status" value="1"/>
</dbReference>
<proteinExistence type="inferred from homology"/>
<feature type="signal peptide" evidence="4">
    <location>
        <begin position="1"/>
        <end position="23"/>
    </location>
</feature>
<feature type="domain" description="Glycoside hydrolase family 2 immunoglobulin-like beta-sandwich" evidence="5">
    <location>
        <begin position="230"/>
        <end position="333"/>
    </location>
</feature>
<dbReference type="SUPFAM" id="SSF49303">
    <property type="entry name" value="beta-Galactosidase/glucuronidase domain"/>
    <property type="match status" value="1"/>
</dbReference>
<dbReference type="Pfam" id="PF02837">
    <property type="entry name" value="Glyco_hydro_2_N"/>
    <property type="match status" value="1"/>
</dbReference>
<sequence length="1329" mass="149912">MKKKIILSIFSIFGLSLSALAIACNKKTEVQNNNDTTVNKNDTSTNALSKREEILYENLDFTKREVEFVDNWKFNYGEKTNAQKKNFDDSDWENVNLPHDFSLNLPYETSKGEAESGFKLGGVGWYRKDFTIPAELKNKRVVINFGGVYNNAEIYINDKKIGEHPYGYTPFAFDLSDYLNYGAQNVIAIKVNHEFPSSRWYSGSGIYRHVTLSILNDLHIGKYGIIARSTKLEEQKDGNVELSVFTTLNNSSNETKKAIVKQTLLDDTGKEVANISSEAVSIDATNSNTITSKLSINKPKLWSVDNPYLYKIKTEVLINNKVVDTKFTDYGFRYFKFDKDQGFSLNGKNMKLKGVSMHHDQGSLGARAYIDATARQIDKLKAMGTNTIRVTHNPASDILIDLANKKGILIIDEAFDTWILPKNGNKFDYSTAFRKEIGSENKIIGKTSDKMTWAEMDMTTMIKRGINSPAAIMWSVGNELMEGTGGDNTKYPSILKEMVGWMTKTDPTRPATIGENHLRHSPWALSYELVNELHKLGGVVGYNYPTDGFFVRDRAKYPDWKIYASESASAVNSRGIYNEKYQGNYSDARTSSKYLTSYDKSRVSWGDTSAQSWEYVLKTDYAAGEMIWTGFDYLGEPTPWNELGRANISDKTPPKSSYFGIIDTAGFPKDRYYFYRSQWIDDKTTLHLLPAWKEEMITKGNNNEVDVVVYTNAHKVKLFKVENGTETELGSKEFTETTTPLGYKLRYYTGNDKSSKSYENLFFTFKVPFFKGKIIAKAYDKNNKEITETDGRKVIEDFGVAKKIITKVTKNKLNANNQDLSYIEMTIVDEQGREVANAANNISVKVEGKGAELAAMDNGLQFDHEPYNSGKRNAFSGKLLAILRATNEPGKSVVTISGEGLETVKIDLETISNQKQNIKSVTMKKNYYYSKGNKLELEKSVLVKTNDGKSIEDEVVWDKYDIKLLEKENSTFSIKGTTKQTKATVSTNINVISTPVAAMNYSTAVLVNDKINLPKTRPVIGPDGQIINIEFPVQWVELDKINTSKPATYQVNGIVKAFNKEYPVQALVRIFQKVEGIGENIARGARLTQNIDSNKHSDNLAAIIDGTENYQVVSGGDNATMWSNYKNAQDKKQDAELTFAFATNASVRRVKIYVYEDSWSAIMPDDLELYYVTNGTVENAKWVKVNVKKTIESPTSQNKPRLIPVILDFDPINILHMKLVIKGKKGNVANQSHFHATALTEVEILRSETSLKLNNTVLPERILLNGEDLNYSDLEKEIELDSNKFELYVQDNSNNVSITTLPEFNGKRTIIFQSEDGQKTSYITFKLKK</sequence>
<dbReference type="Gene3D" id="2.60.120.260">
    <property type="entry name" value="Galactose-binding domain-like"/>
    <property type="match status" value="2"/>
</dbReference>
<dbReference type="InterPro" id="IPR006101">
    <property type="entry name" value="Glyco_hydro_2"/>
</dbReference>
<evidence type="ECO:0000259" key="10">
    <source>
        <dbReference type="Pfam" id="PF18565"/>
    </source>
</evidence>
<evidence type="ECO:0000259" key="8">
    <source>
        <dbReference type="Pfam" id="PF07532"/>
    </source>
</evidence>
<dbReference type="Pfam" id="PF02836">
    <property type="entry name" value="Glyco_hydro_2_C"/>
    <property type="match status" value="1"/>
</dbReference>
<dbReference type="RefSeq" id="WP_005683630.1">
    <property type="nucleotide sequence ID" value="NZ_ADNC01000022.1"/>
</dbReference>
<keyword evidence="3" id="KW-0326">Glycosidase</keyword>
<dbReference type="Pfam" id="PF00703">
    <property type="entry name" value="Glyco_hydro_2"/>
    <property type="match status" value="1"/>
</dbReference>
<dbReference type="Gene3D" id="2.60.40.10">
    <property type="entry name" value="Immunoglobulins"/>
    <property type="match status" value="3"/>
</dbReference>
<evidence type="ECO:0000256" key="1">
    <source>
        <dbReference type="ARBA" id="ARBA00007401"/>
    </source>
</evidence>
<evidence type="ECO:0000313" key="12">
    <source>
        <dbReference type="Proteomes" id="UP000004757"/>
    </source>
</evidence>
<feature type="domain" description="Glycosyl hydrolases family 2 sugar binding" evidence="7">
    <location>
        <begin position="121"/>
        <end position="212"/>
    </location>
</feature>
<dbReference type="PANTHER" id="PTHR42732:SF1">
    <property type="entry name" value="BETA-MANNOSIDASE"/>
    <property type="match status" value="1"/>
</dbReference>
<evidence type="ECO:0000256" key="4">
    <source>
        <dbReference type="SAM" id="SignalP"/>
    </source>
</evidence>
<dbReference type="InterPro" id="IPR006102">
    <property type="entry name" value="Ig-like_GH2"/>
</dbReference>
<evidence type="ECO:0000259" key="9">
    <source>
        <dbReference type="Pfam" id="PF16355"/>
    </source>
</evidence>
<dbReference type="InterPro" id="IPR040605">
    <property type="entry name" value="Glyco_hydro2_dom5"/>
</dbReference>
<keyword evidence="4" id="KW-0732">Signal</keyword>
<evidence type="ECO:0000259" key="6">
    <source>
        <dbReference type="Pfam" id="PF02836"/>
    </source>
</evidence>
<dbReference type="InterPro" id="IPR006103">
    <property type="entry name" value="Glyco_hydro_2_cat"/>
</dbReference>
<evidence type="ECO:0000259" key="7">
    <source>
        <dbReference type="Pfam" id="PF02837"/>
    </source>
</evidence>
<dbReference type="InterPro" id="IPR032311">
    <property type="entry name" value="DUF4982"/>
</dbReference>
<comment type="similarity">
    <text evidence="1">Belongs to the glycosyl hydrolase 2 family.</text>
</comment>
<dbReference type="PROSITE" id="PS51257">
    <property type="entry name" value="PROKAR_LIPOPROTEIN"/>
    <property type="match status" value="1"/>
</dbReference>
<feature type="domain" description="Glycoside hydrolase family 2 catalytic" evidence="6">
    <location>
        <begin position="339"/>
        <end position="517"/>
    </location>
</feature>
<comment type="caution">
    <text evidence="11">The sequence shown here is derived from an EMBL/GenBank/DDBJ whole genome shotgun (WGS) entry which is preliminary data.</text>
</comment>
<dbReference type="EMBL" id="ADNC01000022">
    <property type="protein sequence ID" value="EFF41415.1"/>
    <property type="molecule type" value="Genomic_DNA"/>
</dbReference>
<feature type="domain" description="Bacterial Ig-like" evidence="8">
    <location>
        <begin position="1005"/>
        <end position="1056"/>
    </location>
</feature>
<dbReference type="InterPro" id="IPR011081">
    <property type="entry name" value="Big_4"/>
</dbReference>
<feature type="domain" description="Glycoside hydrolase family 2" evidence="10">
    <location>
        <begin position="808"/>
        <end position="906"/>
    </location>
</feature>
<feature type="chain" id="PRO_5003067180" evidence="4">
    <location>
        <begin position="24"/>
        <end position="1329"/>
    </location>
</feature>
<dbReference type="STRING" id="747682.MALL_0716"/>
<dbReference type="Pfam" id="PF18565">
    <property type="entry name" value="Glyco_hydro2_C5"/>
    <property type="match status" value="1"/>
</dbReference>
<dbReference type="Gene3D" id="3.20.20.80">
    <property type="entry name" value="Glycosidases"/>
    <property type="match status" value="1"/>
</dbReference>
<dbReference type="Pfam" id="PF16355">
    <property type="entry name" value="DUF4982"/>
    <property type="match status" value="1"/>
</dbReference>
<keyword evidence="12" id="KW-1185">Reference proteome</keyword>
<dbReference type="SUPFAM" id="SSF49785">
    <property type="entry name" value="Galactose-binding domain-like"/>
    <property type="match status" value="1"/>
</dbReference>
<dbReference type="InterPro" id="IPR006104">
    <property type="entry name" value="Glyco_hydro_2_N"/>
</dbReference>
<dbReference type="Proteomes" id="UP000004757">
    <property type="component" value="Unassembled WGS sequence"/>
</dbReference>
<dbReference type="PANTHER" id="PTHR42732">
    <property type="entry name" value="BETA-GALACTOSIDASE"/>
    <property type="match status" value="1"/>
</dbReference>
<dbReference type="InterPro" id="IPR051913">
    <property type="entry name" value="GH2_Domain-Containing"/>
</dbReference>
<protein>
    <submittedName>
        <fullName evidence="11">Glycosyl hydrolase family 2, sugar binding domain protein</fullName>
    </submittedName>
</protein>
<dbReference type="GO" id="GO:0004553">
    <property type="term" value="F:hydrolase activity, hydrolyzing O-glycosyl compounds"/>
    <property type="evidence" value="ECO:0007669"/>
    <property type="project" value="InterPro"/>
</dbReference>
<organism evidence="11 12">
    <name type="scientific">Mycoplasmopsis alligatoris A21JP2</name>
    <dbReference type="NCBI Taxonomy" id="747682"/>
    <lineage>
        <taxon>Bacteria</taxon>
        <taxon>Bacillati</taxon>
        <taxon>Mycoplasmatota</taxon>
        <taxon>Mycoplasmoidales</taxon>
        <taxon>Metamycoplasmataceae</taxon>
        <taxon>Mycoplasmopsis</taxon>
    </lineage>
</organism>
<dbReference type="SUPFAM" id="SSF51445">
    <property type="entry name" value="(Trans)glycosidases"/>
    <property type="match status" value="1"/>
</dbReference>
<evidence type="ECO:0000256" key="3">
    <source>
        <dbReference type="ARBA" id="ARBA00023295"/>
    </source>
</evidence>
<evidence type="ECO:0000313" key="11">
    <source>
        <dbReference type="EMBL" id="EFF41415.1"/>
    </source>
</evidence>
<dbReference type="InterPro" id="IPR036156">
    <property type="entry name" value="Beta-gal/glucu_dom_sf"/>
</dbReference>
<dbReference type="PRINTS" id="PR00132">
    <property type="entry name" value="GLHYDRLASE2"/>
</dbReference>
<evidence type="ECO:0000259" key="5">
    <source>
        <dbReference type="Pfam" id="PF00703"/>
    </source>
</evidence>